<proteinExistence type="predicted"/>
<dbReference type="GO" id="GO:0030170">
    <property type="term" value="F:pyridoxal phosphate binding"/>
    <property type="evidence" value="ECO:0007669"/>
    <property type="project" value="InterPro"/>
</dbReference>
<dbReference type="Pfam" id="PF03476">
    <property type="entry name" value="MOSC_N"/>
    <property type="match status" value="1"/>
</dbReference>
<evidence type="ECO:0000313" key="4">
    <source>
        <dbReference type="Proteomes" id="UP000237911"/>
    </source>
</evidence>
<protein>
    <recommendedName>
        <fullName evidence="2">MOSC domain-containing protein</fullName>
    </recommendedName>
</protein>
<name>A0A9X7NZF2_9MYCO</name>
<accession>A0A9X7NZF2</accession>
<gene>
    <name evidence="3" type="ORF">C5U48_06305</name>
</gene>
<dbReference type="Pfam" id="PF03473">
    <property type="entry name" value="MOSC"/>
    <property type="match status" value="1"/>
</dbReference>
<dbReference type="EMBL" id="PUEV01000018">
    <property type="protein sequence ID" value="PQM53017.1"/>
    <property type="molecule type" value="Genomic_DNA"/>
</dbReference>
<evidence type="ECO:0000256" key="1">
    <source>
        <dbReference type="SAM" id="MobiDB-lite"/>
    </source>
</evidence>
<dbReference type="GO" id="GO:0030151">
    <property type="term" value="F:molybdenum ion binding"/>
    <property type="evidence" value="ECO:0007669"/>
    <property type="project" value="InterPro"/>
</dbReference>
<evidence type="ECO:0000259" key="2">
    <source>
        <dbReference type="PROSITE" id="PS51340"/>
    </source>
</evidence>
<reference evidence="3 4" key="1">
    <citation type="submission" date="2018-02" db="EMBL/GenBank/DDBJ databases">
        <title>Draft genome sequence of Mycobacterium virginiense isolated from mud of a swine farm in Japan.</title>
        <authorList>
            <person name="Ohya K."/>
        </authorList>
    </citation>
    <scope>NUCLEOTIDE SEQUENCE [LARGE SCALE GENOMIC DNA]</scope>
    <source>
        <strain evidence="3 4">GF75</strain>
    </source>
</reference>
<feature type="region of interest" description="Disordered" evidence="1">
    <location>
        <begin position="35"/>
        <end position="55"/>
    </location>
</feature>
<dbReference type="Proteomes" id="UP000237911">
    <property type="component" value="Unassembled WGS sequence"/>
</dbReference>
<dbReference type="InterPro" id="IPR005303">
    <property type="entry name" value="MOCOS_middle"/>
</dbReference>
<evidence type="ECO:0000313" key="3">
    <source>
        <dbReference type="EMBL" id="PQM53017.1"/>
    </source>
</evidence>
<dbReference type="AlphaFoldDB" id="A0A9X7NZF2"/>
<dbReference type="GO" id="GO:0003824">
    <property type="term" value="F:catalytic activity"/>
    <property type="evidence" value="ECO:0007669"/>
    <property type="project" value="InterPro"/>
</dbReference>
<organism evidence="3 4">
    <name type="scientific">Mycolicibacter virginiensis</name>
    <dbReference type="NCBI Taxonomy" id="1795032"/>
    <lineage>
        <taxon>Bacteria</taxon>
        <taxon>Bacillati</taxon>
        <taxon>Actinomycetota</taxon>
        <taxon>Actinomycetes</taxon>
        <taxon>Mycobacteriales</taxon>
        <taxon>Mycobacteriaceae</taxon>
        <taxon>Mycolicibacter</taxon>
    </lineage>
</organism>
<sequence>MGRRRGASDRASVRQGHLAGAERASIMVAPYLRTGSQREEGLPRQSWEAHGPRRSHNHPLLSCGNAFFLREVGAPSGRRGPASGSPMNDELRADSVVGRIKTIFRFPIKSVGGRSITDTYVDMHGSLGDHRYAFIDVETGNLCNAKNPRKYGSLLACRAYYVDEPRPGQPLPTLEVVFPDGQAHRNVGTDLDDAMSRYLGRTVRLAEAVPSDAKTELVWDAATGLPKEGVYSHTTTNSDGDEVLTYGPLQANRFFDLTPLHFITTSTLNHFQRLEPTARFNPRRYRPTMVIDTPAPGLVEDAWVGGRLTIGAAVSASVDLCTPRCVMSTLAHGKDVPLDRATLRTIAKHNSKSIGDFGRLACAGVYATVTATGPVRVGDPVRFESSSN</sequence>
<dbReference type="InterPro" id="IPR005302">
    <property type="entry name" value="MoCF_Sase_C"/>
</dbReference>
<comment type="caution">
    <text evidence="3">The sequence shown here is derived from an EMBL/GenBank/DDBJ whole genome shotgun (WGS) entry which is preliminary data.</text>
</comment>
<dbReference type="PROSITE" id="PS51340">
    <property type="entry name" value="MOSC"/>
    <property type="match status" value="1"/>
</dbReference>
<dbReference type="InterPro" id="IPR011037">
    <property type="entry name" value="Pyrv_Knase-like_insert_dom_sf"/>
</dbReference>
<dbReference type="SUPFAM" id="SSF50800">
    <property type="entry name" value="PK beta-barrel domain-like"/>
    <property type="match status" value="1"/>
</dbReference>
<keyword evidence="4" id="KW-1185">Reference proteome</keyword>
<feature type="domain" description="MOSC" evidence="2">
    <location>
        <begin position="203"/>
        <end position="384"/>
    </location>
</feature>